<dbReference type="PANTHER" id="PTHR47926">
    <property type="entry name" value="PENTATRICOPEPTIDE REPEAT-CONTAINING PROTEIN"/>
    <property type="match status" value="1"/>
</dbReference>
<evidence type="ECO:0000313" key="3">
    <source>
        <dbReference type="Proteomes" id="UP001497512"/>
    </source>
</evidence>
<gene>
    <name evidence="2" type="ORF">CSSPTR1EN2_LOCUS19913</name>
</gene>
<accession>A0ABP0UTN5</accession>
<reference evidence="2" key="1">
    <citation type="submission" date="2024-02" db="EMBL/GenBank/DDBJ databases">
        <authorList>
            <consortium name="ELIXIR-Norway"/>
            <consortium name="Elixir Norway"/>
        </authorList>
    </citation>
    <scope>NUCLEOTIDE SEQUENCE</scope>
</reference>
<protein>
    <submittedName>
        <fullName evidence="2">Uncharacterized protein</fullName>
    </submittedName>
</protein>
<proteinExistence type="predicted"/>
<sequence>MQPEGVRVVPVSFVGVLNACAGVLALEEDGCAHEQIVESGLDLDVFVSNTLIDKHAKCGSMEDTFQSVYLDAITRCLVDEGMHCYGAMSSIYMISEELEHYTFMVDLLGCAGHLQETENMSKSMP</sequence>
<name>A0ABP0UTN5_9BRYO</name>
<organism evidence="2 3">
    <name type="scientific">Sphagnum troendelagicum</name>
    <dbReference type="NCBI Taxonomy" id="128251"/>
    <lineage>
        <taxon>Eukaryota</taxon>
        <taxon>Viridiplantae</taxon>
        <taxon>Streptophyta</taxon>
        <taxon>Embryophyta</taxon>
        <taxon>Bryophyta</taxon>
        <taxon>Sphagnophytina</taxon>
        <taxon>Sphagnopsida</taxon>
        <taxon>Sphagnales</taxon>
        <taxon>Sphagnaceae</taxon>
        <taxon>Sphagnum</taxon>
    </lineage>
</organism>
<dbReference type="InterPro" id="IPR011990">
    <property type="entry name" value="TPR-like_helical_dom_sf"/>
</dbReference>
<dbReference type="Gene3D" id="1.25.40.10">
    <property type="entry name" value="Tetratricopeptide repeat domain"/>
    <property type="match status" value="1"/>
</dbReference>
<feature type="chain" id="PRO_5046496939" evidence="1">
    <location>
        <begin position="26"/>
        <end position="125"/>
    </location>
</feature>
<keyword evidence="1" id="KW-0732">Signal</keyword>
<dbReference type="EMBL" id="OZ019898">
    <property type="protein sequence ID" value="CAK9229798.1"/>
    <property type="molecule type" value="Genomic_DNA"/>
</dbReference>
<dbReference type="InterPro" id="IPR046960">
    <property type="entry name" value="PPR_At4g14850-like_plant"/>
</dbReference>
<evidence type="ECO:0000256" key="1">
    <source>
        <dbReference type="SAM" id="SignalP"/>
    </source>
</evidence>
<evidence type="ECO:0000313" key="2">
    <source>
        <dbReference type="EMBL" id="CAK9229798.1"/>
    </source>
</evidence>
<feature type="signal peptide" evidence="1">
    <location>
        <begin position="1"/>
        <end position="25"/>
    </location>
</feature>
<keyword evidence="3" id="KW-1185">Reference proteome</keyword>
<dbReference type="Proteomes" id="UP001497512">
    <property type="component" value="Chromosome 6"/>
</dbReference>